<feature type="region of interest" description="Disordered" evidence="3">
    <location>
        <begin position="27"/>
        <end position="52"/>
    </location>
</feature>
<evidence type="ECO:0000313" key="5">
    <source>
        <dbReference type="Proteomes" id="UP000256977"/>
    </source>
</evidence>
<evidence type="ECO:0000256" key="1">
    <source>
        <dbReference type="ARBA" id="ARBA00008520"/>
    </source>
</evidence>
<dbReference type="RefSeq" id="WP_116065321.1">
    <property type="nucleotide sequence ID" value="NZ_QRDZ01000045.1"/>
</dbReference>
<dbReference type="PANTHER" id="PTHR43649">
    <property type="entry name" value="ARABINOSE-BINDING PROTEIN-RELATED"/>
    <property type="match status" value="1"/>
</dbReference>
<protein>
    <submittedName>
        <fullName evidence="4">ABC-type glycerol-3-phosphate transport system substrate-binding protein</fullName>
    </submittedName>
</protein>
<reference evidence="4 5" key="1">
    <citation type="submission" date="2018-07" db="EMBL/GenBank/DDBJ databases">
        <title>Genomic Encyclopedia of Type Strains, Phase III (KMG-III): the genomes of soil and plant-associated and newly described type strains.</title>
        <authorList>
            <person name="Whitman W."/>
        </authorList>
    </citation>
    <scope>NUCLEOTIDE SEQUENCE [LARGE SCALE GENOMIC DNA]</scope>
    <source>
        <strain evidence="4 5">CECT 7287</strain>
    </source>
</reference>
<dbReference type="Proteomes" id="UP000256977">
    <property type="component" value="Unassembled WGS sequence"/>
</dbReference>
<comment type="caution">
    <text evidence="4">The sequence shown here is derived from an EMBL/GenBank/DDBJ whole genome shotgun (WGS) entry which is preliminary data.</text>
</comment>
<feature type="compositionally biased region" description="Low complexity" evidence="3">
    <location>
        <begin position="33"/>
        <end position="50"/>
    </location>
</feature>
<evidence type="ECO:0000313" key="4">
    <source>
        <dbReference type="EMBL" id="RED55022.1"/>
    </source>
</evidence>
<dbReference type="InterPro" id="IPR006059">
    <property type="entry name" value="SBP"/>
</dbReference>
<dbReference type="AlphaFoldDB" id="A0A3D9HZT1"/>
<proteinExistence type="inferred from homology"/>
<dbReference type="EMBL" id="QRDZ01000045">
    <property type="protein sequence ID" value="RED55022.1"/>
    <property type="molecule type" value="Genomic_DNA"/>
</dbReference>
<organism evidence="4 5">
    <name type="scientific">Cohnella phaseoli</name>
    <dbReference type="NCBI Taxonomy" id="456490"/>
    <lineage>
        <taxon>Bacteria</taxon>
        <taxon>Bacillati</taxon>
        <taxon>Bacillota</taxon>
        <taxon>Bacilli</taxon>
        <taxon>Bacillales</taxon>
        <taxon>Paenibacillaceae</taxon>
        <taxon>Cohnella</taxon>
    </lineage>
</organism>
<dbReference type="SUPFAM" id="SSF53850">
    <property type="entry name" value="Periplasmic binding protein-like II"/>
    <property type="match status" value="1"/>
</dbReference>
<gene>
    <name evidence="4" type="ORF">DFP98_14530</name>
</gene>
<evidence type="ECO:0000256" key="2">
    <source>
        <dbReference type="ARBA" id="ARBA00022448"/>
    </source>
</evidence>
<sequence length="436" mass="46884">MLKRGTAVRLLSVALGASLIFTGCGKSGGEGASGQPSESASASATATESAGKPGEKLKLTLMIAPVDDPSGKVEEQMVAEHFKDKYDITFKPWDSNVEKTLKTTIAASEPIDVAMYWPGAMETFVDSDMALDLTPYLEADGGAWKMTFVGNALDAGTYGGKVYAVPYAAVYPLLEVNKDIADQAGVTFPDGPLSWDDFMQALETIKEKTGIVPLGLYKDWGPWVPRNNLMTVWPDEQTRSDFAAGKIPFTDPLAVKAFEASKELYDKYVYPGKGALSTTLEQVNVAFKAGKVAVKANVNILAAQSVKESGLANVQIVSWPNMGLNHVLGGSNGYMIPANVPHPEASIEIVKYLTSAEVLQKRVDTGAPVTVSGVKSDDPNFALYAKDIANIQTEEVMHLSTKMIDILNAKMPANYIFNGMASLEELEKLRLEAVKP</sequence>
<comment type="similarity">
    <text evidence="1">Belongs to the bacterial solute-binding protein 1 family.</text>
</comment>
<dbReference type="InterPro" id="IPR050490">
    <property type="entry name" value="Bact_solute-bd_prot1"/>
</dbReference>
<dbReference type="OrthoDB" id="9770625at2"/>
<dbReference type="PROSITE" id="PS51257">
    <property type="entry name" value="PROKAR_LIPOPROTEIN"/>
    <property type="match status" value="1"/>
</dbReference>
<dbReference type="PANTHER" id="PTHR43649:SF29">
    <property type="entry name" value="OSMOPROTECTIVE COMPOUNDS-BINDING PROTEIN GGTB"/>
    <property type="match status" value="1"/>
</dbReference>
<evidence type="ECO:0000256" key="3">
    <source>
        <dbReference type="SAM" id="MobiDB-lite"/>
    </source>
</evidence>
<dbReference type="Pfam" id="PF13416">
    <property type="entry name" value="SBP_bac_8"/>
    <property type="match status" value="1"/>
</dbReference>
<dbReference type="Gene3D" id="3.40.190.10">
    <property type="entry name" value="Periplasmic binding protein-like II"/>
    <property type="match status" value="1"/>
</dbReference>
<keyword evidence="2" id="KW-0813">Transport</keyword>
<accession>A0A3D9HZT1</accession>
<keyword evidence="5" id="KW-1185">Reference proteome</keyword>
<name>A0A3D9HZT1_9BACL</name>